<name>A0A0D2MFR4_HYPSF</name>
<organism evidence="1 2">
    <name type="scientific">Hypholoma sublateritium (strain FD-334 SS-4)</name>
    <dbReference type="NCBI Taxonomy" id="945553"/>
    <lineage>
        <taxon>Eukaryota</taxon>
        <taxon>Fungi</taxon>
        <taxon>Dikarya</taxon>
        <taxon>Basidiomycota</taxon>
        <taxon>Agaricomycotina</taxon>
        <taxon>Agaricomycetes</taxon>
        <taxon>Agaricomycetidae</taxon>
        <taxon>Agaricales</taxon>
        <taxon>Agaricineae</taxon>
        <taxon>Strophariaceae</taxon>
        <taxon>Hypholoma</taxon>
    </lineage>
</organism>
<dbReference type="AlphaFoldDB" id="A0A0D2MFR4"/>
<sequence>MATPSPRILLWSTGLAHHPTVCTLPPLLKKFADANVLSIPAWRVYEHSPFHRAACRCQDSACTSSVLTAQEL</sequence>
<keyword evidence="2" id="KW-1185">Reference proteome</keyword>
<protein>
    <submittedName>
        <fullName evidence="1">Uncharacterized protein</fullName>
    </submittedName>
</protein>
<dbReference type="Proteomes" id="UP000054270">
    <property type="component" value="Unassembled WGS sequence"/>
</dbReference>
<proteinExistence type="predicted"/>
<evidence type="ECO:0000313" key="2">
    <source>
        <dbReference type="Proteomes" id="UP000054270"/>
    </source>
</evidence>
<dbReference type="EMBL" id="KN817550">
    <property type="protein sequence ID" value="KJA22443.1"/>
    <property type="molecule type" value="Genomic_DNA"/>
</dbReference>
<gene>
    <name evidence="1" type="ORF">HYPSUDRAFT_41072</name>
</gene>
<evidence type="ECO:0000313" key="1">
    <source>
        <dbReference type="EMBL" id="KJA22443.1"/>
    </source>
</evidence>
<reference evidence="2" key="1">
    <citation type="submission" date="2014-04" db="EMBL/GenBank/DDBJ databases">
        <title>Evolutionary Origins and Diversification of the Mycorrhizal Mutualists.</title>
        <authorList>
            <consortium name="DOE Joint Genome Institute"/>
            <consortium name="Mycorrhizal Genomics Consortium"/>
            <person name="Kohler A."/>
            <person name="Kuo A."/>
            <person name="Nagy L.G."/>
            <person name="Floudas D."/>
            <person name="Copeland A."/>
            <person name="Barry K.W."/>
            <person name="Cichocki N."/>
            <person name="Veneault-Fourrey C."/>
            <person name="LaButti K."/>
            <person name="Lindquist E.A."/>
            <person name="Lipzen A."/>
            <person name="Lundell T."/>
            <person name="Morin E."/>
            <person name="Murat C."/>
            <person name="Riley R."/>
            <person name="Ohm R."/>
            <person name="Sun H."/>
            <person name="Tunlid A."/>
            <person name="Henrissat B."/>
            <person name="Grigoriev I.V."/>
            <person name="Hibbett D.S."/>
            <person name="Martin F."/>
        </authorList>
    </citation>
    <scope>NUCLEOTIDE SEQUENCE [LARGE SCALE GENOMIC DNA]</scope>
    <source>
        <strain evidence="2">FD-334 SS-4</strain>
    </source>
</reference>
<accession>A0A0D2MFR4</accession>